<evidence type="ECO:0000313" key="3">
    <source>
        <dbReference type="EMBL" id="EFJ47817.1"/>
    </source>
</evidence>
<gene>
    <name evidence="3" type="ORF">VOLCADRAFT_91398</name>
</gene>
<evidence type="ECO:0000256" key="2">
    <source>
        <dbReference type="SAM" id="Phobius"/>
    </source>
</evidence>
<keyword evidence="2" id="KW-0812">Transmembrane</keyword>
<dbReference type="InParanoid" id="D8TWZ0"/>
<dbReference type="RefSeq" id="XP_002950923.1">
    <property type="nucleotide sequence ID" value="XM_002950877.1"/>
</dbReference>
<name>D8TWZ0_VOLCA</name>
<proteinExistence type="predicted"/>
<keyword evidence="2" id="KW-1133">Transmembrane helix</keyword>
<keyword evidence="2" id="KW-0472">Membrane</keyword>
<reference evidence="3 4" key="1">
    <citation type="journal article" date="2010" name="Science">
        <title>Genomic analysis of organismal complexity in the multicellular green alga Volvox carteri.</title>
        <authorList>
            <person name="Prochnik S.E."/>
            <person name="Umen J."/>
            <person name="Nedelcu A.M."/>
            <person name="Hallmann A."/>
            <person name="Miller S.M."/>
            <person name="Nishii I."/>
            <person name="Ferris P."/>
            <person name="Kuo A."/>
            <person name="Mitros T."/>
            <person name="Fritz-Laylin L.K."/>
            <person name="Hellsten U."/>
            <person name="Chapman J."/>
            <person name="Simakov O."/>
            <person name="Rensing S.A."/>
            <person name="Terry A."/>
            <person name="Pangilinan J."/>
            <person name="Kapitonov V."/>
            <person name="Jurka J."/>
            <person name="Salamov A."/>
            <person name="Shapiro H."/>
            <person name="Schmutz J."/>
            <person name="Grimwood J."/>
            <person name="Lindquist E."/>
            <person name="Lucas S."/>
            <person name="Grigoriev I.V."/>
            <person name="Schmitt R."/>
            <person name="Kirk D."/>
            <person name="Rokhsar D.S."/>
        </authorList>
    </citation>
    <scope>NUCLEOTIDE SEQUENCE [LARGE SCALE GENOMIC DNA]</scope>
    <source>
        <strain evidence="4">f. Nagariensis / Eve</strain>
    </source>
</reference>
<dbReference type="Proteomes" id="UP000001058">
    <property type="component" value="Unassembled WGS sequence"/>
</dbReference>
<dbReference type="AlphaFoldDB" id="D8TWZ0"/>
<dbReference type="GeneID" id="9618420"/>
<sequence>MTSFQTFHAGEAYVNLRRDLDWELLTPHARAVLQKCLNNREGKPPATIHPNEALEASSSTSAYFYSWLQRLCCDATPATAVVENGLICDRAFAGGRLLSYRHRTHLIIGGSAAPSPHAAPHRPSRRPLSNAMEAEDYDTDDDADVDNCCSEQRQGSFARSRYGSGAATAITATAAPATAQGCAAVEYGRCILVHGGISPAGEATDELRAFVLQPDPNRPGEYDMYGRMGACELLDDQCPLGSSAAPPPYHDDAVAMADDTLPYIYVYGARERSCGAAALGGGSFVPSLHRVCIDGGGGGAAAAAGRWETVELLGTARLHVARRALGTASGGTVTLVGGVRDARRGVEPQVQVVAVAAPSKVQDQRRRISPTLCYHEYAAAARARCRRVLVERLRKVAPREIGFARPRTAAAAGRYDGVGGGDGDGGGEATAARTTVVAAAAAARPCKALAAALSLYSRSGLFDDFFEELDGDEDEAHNGGIGGGGGGGTTTGHGGGGVCTGMTIPGHDPLAVAAVVAWVMGRTHVRADWEPRFLLQVFRMAHCWELVALQREVAALTARLAPLLPLEQLPAALGLAASSCRVDAGNMEEVMEAVVTALAAEDKKETASVGPGRAPGGDGDVAASLLSLQQASVSGVDVPADVLRWFGITELLFRAMRWWRRRLATTPRDDFTLDQLLRLMDDLQDTAKLICRLLALMMSTHTIPIISSGHIVTCTNVCIYLSIYLCIYLCIYLSI</sequence>
<dbReference type="EMBL" id="GL378342">
    <property type="protein sequence ID" value="EFJ47817.1"/>
    <property type="molecule type" value="Genomic_DNA"/>
</dbReference>
<dbReference type="OrthoDB" id="546553at2759"/>
<feature type="transmembrane region" description="Helical" evidence="2">
    <location>
        <begin position="710"/>
        <end position="733"/>
    </location>
</feature>
<organism evidence="4">
    <name type="scientific">Volvox carteri f. nagariensis</name>
    <dbReference type="NCBI Taxonomy" id="3068"/>
    <lineage>
        <taxon>Eukaryota</taxon>
        <taxon>Viridiplantae</taxon>
        <taxon>Chlorophyta</taxon>
        <taxon>core chlorophytes</taxon>
        <taxon>Chlorophyceae</taxon>
        <taxon>CS clade</taxon>
        <taxon>Chlamydomonadales</taxon>
        <taxon>Volvocaceae</taxon>
        <taxon>Volvox</taxon>
    </lineage>
</organism>
<dbReference type="KEGG" id="vcn:VOLCADRAFT_91398"/>
<feature type="region of interest" description="Disordered" evidence="1">
    <location>
        <begin position="111"/>
        <end position="130"/>
    </location>
</feature>
<evidence type="ECO:0000256" key="1">
    <source>
        <dbReference type="SAM" id="MobiDB-lite"/>
    </source>
</evidence>
<evidence type="ECO:0000313" key="4">
    <source>
        <dbReference type="Proteomes" id="UP000001058"/>
    </source>
</evidence>
<accession>D8TWZ0</accession>
<keyword evidence="4" id="KW-1185">Reference proteome</keyword>
<protein>
    <submittedName>
        <fullName evidence="3">Uncharacterized protein</fullName>
    </submittedName>
</protein>